<feature type="compositionally biased region" description="Basic and acidic residues" evidence="7">
    <location>
        <begin position="252"/>
        <end position="262"/>
    </location>
</feature>
<evidence type="ECO:0000256" key="5">
    <source>
        <dbReference type="PROSITE-ProRule" id="PRU00723"/>
    </source>
</evidence>
<feature type="compositionally biased region" description="Basic and acidic residues" evidence="7">
    <location>
        <begin position="7"/>
        <end position="37"/>
    </location>
</feature>
<protein>
    <recommendedName>
        <fullName evidence="8">C3H1-type domain-containing protein</fullName>
    </recommendedName>
</protein>
<dbReference type="Pfam" id="PF18044">
    <property type="entry name" value="zf-CCCH_4"/>
    <property type="match status" value="1"/>
</dbReference>
<dbReference type="PANTHER" id="PTHR12506:SF79">
    <property type="entry name" value="ZINC FINGER C-X8-C-X5-C-X3-H TYPE FAMILY PROTEIN-RELATED"/>
    <property type="match status" value="1"/>
</dbReference>
<proteinExistence type="predicted"/>
<dbReference type="Gene3D" id="4.10.1000.10">
    <property type="entry name" value="Zinc finger, CCCH-type"/>
    <property type="match status" value="1"/>
</dbReference>
<organism evidence="9 10">
    <name type="scientific">Eutrema salsugineum</name>
    <name type="common">Saltwater cress</name>
    <name type="synonym">Sisymbrium salsugineum</name>
    <dbReference type="NCBI Taxonomy" id="72664"/>
    <lineage>
        <taxon>Eukaryota</taxon>
        <taxon>Viridiplantae</taxon>
        <taxon>Streptophyta</taxon>
        <taxon>Embryophyta</taxon>
        <taxon>Tracheophyta</taxon>
        <taxon>Spermatophyta</taxon>
        <taxon>Magnoliopsida</taxon>
        <taxon>eudicotyledons</taxon>
        <taxon>Gunneridae</taxon>
        <taxon>Pentapetalae</taxon>
        <taxon>rosids</taxon>
        <taxon>malvids</taxon>
        <taxon>Brassicales</taxon>
        <taxon>Brassicaceae</taxon>
        <taxon>Eutremeae</taxon>
        <taxon>Eutrema</taxon>
    </lineage>
</organism>
<dbReference type="InterPro" id="IPR041367">
    <property type="entry name" value="Znf-CCCH_4"/>
</dbReference>
<dbReference type="GO" id="GO:0003729">
    <property type="term" value="F:mRNA binding"/>
    <property type="evidence" value="ECO:0007669"/>
    <property type="project" value="UniProtKB-ARBA"/>
</dbReference>
<keyword evidence="3 5" id="KW-0862">Zinc</keyword>
<name>V4KRH6_EUTSA</name>
<feature type="region of interest" description="Disordered" evidence="7">
    <location>
        <begin position="1"/>
        <end position="149"/>
    </location>
</feature>
<dbReference type="EMBL" id="KI517683">
    <property type="protein sequence ID" value="ESQ33914.1"/>
    <property type="molecule type" value="Genomic_DNA"/>
</dbReference>
<keyword evidence="10" id="KW-1185">Reference proteome</keyword>
<dbReference type="PANTHER" id="PTHR12506">
    <property type="entry name" value="PROTEIN PHOSPHATASE RELATED"/>
    <property type="match status" value="1"/>
</dbReference>
<feature type="non-terminal residue" evidence="9">
    <location>
        <position position="1"/>
    </location>
</feature>
<dbReference type="eggNOG" id="KOG1677">
    <property type="taxonomic scope" value="Eukaryota"/>
</dbReference>
<dbReference type="OMA" id="QKGDCKN"/>
<dbReference type="AlphaFoldDB" id="V4KRH6"/>
<keyword evidence="2 5" id="KW-0863">Zinc-finger</keyword>
<evidence type="ECO:0000256" key="2">
    <source>
        <dbReference type="ARBA" id="ARBA00022771"/>
    </source>
</evidence>
<gene>
    <name evidence="9" type="ORF">EUTSA_v10009455mg</name>
</gene>
<dbReference type="PROSITE" id="PS50103">
    <property type="entry name" value="ZF_C3H1"/>
    <property type="match status" value="2"/>
</dbReference>
<feature type="domain" description="C3H1-type" evidence="8">
    <location>
        <begin position="147"/>
        <end position="175"/>
    </location>
</feature>
<dbReference type="Proteomes" id="UP000030689">
    <property type="component" value="Unassembled WGS sequence"/>
</dbReference>
<dbReference type="Gramene" id="ESQ33914">
    <property type="protein sequence ID" value="ESQ33914"/>
    <property type="gene ID" value="EUTSA_v10009455mg"/>
</dbReference>
<evidence type="ECO:0000256" key="1">
    <source>
        <dbReference type="ARBA" id="ARBA00022723"/>
    </source>
</evidence>
<dbReference type="SMART" id="SM00356">
    <property type="entry name" value="ZnF_C3H1"/>
    <property type="match status" value="2"/>
</dbReference>
<evidence type="ECO:0000256" key="7">
    <source>
        <dbReference type="SAM" id="MobiDB-lite"/>
    </source>
</evidence>
<feature type="compositionally biased region" description="Basic and acidic residues" evidence="7">
    <location>
        <begin position="128"/>
        <end position="142"/>
    </location>
</feature>
<dbReference type="STRING" id="72664.V4KRH6"/>
<sequence length="355" mass="42472">GRSPNSRRRESGRSSDERTDRRHGTESRFRAENRDYGYSRFGINEADQFRDHNERLREADIQRRSHGTESRFHQHNREKEYSGSRLNETGQTRDHKESGAQQQRLRNVEMQRRSHETESRFQQQKRARASDFDERTQMRHEQAQSSRPGAKDCLNYRNTGWCNYGKRCHFNHPPHFPPVCKFFLKGTCEYGSNCRFKHTEDEDFAEPVLFNAQARIPDRRASESTWRFDEGRHETESRSMPEIKRARTIPDSQEHASREKDKDLVDGIKRAKMEKMPIKEAENNLQQQELREEMPENRNIDAQQNLEEQRRIDIEKQREEERLRLEQIQTTVQFDELGRPRELMKDLGFRDCDGF</sequence>
<dbReference type="InterPro" id="IPR000571">
    <property type="entry name" value="Znf_CCCH"/>
</dbReference>
<keyword evidence="4" id="KW-0238">DNA-binding</keyword>
<dbReference type="GO" id="GO:0008270">
    <property type="term" value="F:zinc ion binding"/>
    <property type="evidence" value="ECO:0007669"/>
    <property type="project" value="UniProtKB-KW"/>
</dbReference>
<dbReference type="InterPro" id="IPR036855">
    <property type="entry name" value="Znf_CCCH_sf"/>
</dbReference>
<accession>V4KRH6</accession>
<reference evidence="9 10" key="1">
    <citation type="journal article" date="2013" name="Front. Plant Sci.">
        <title>The Reference Genome of the Halophytic Plant Eutrema salsugineum.</title>
        <authorList>
            <person name="Yang R."/>
            <person name="Jarvis D.E."/>
            <person name="Chen H."/>
            <person name="Beilstein M.A."/>
            <person name="Grimwood J."/>
            <person name="Jenkins J."/>
            <person name="Shu S."/>
            <person name="Prochnik S."/>
            <person name="Xin M."/>
            <person name="Ma C."/>
            <person name="Schmutz J."/>
            <person name="Wing R.A."/>
            <person name="Mitchell-Olds T."/>
            <person name="Schumaker K.S."/>
            <person name="Wang X."/>
        </authorList>
    </citation>
    <scope>NUCLEOTIDE SEQUENCE [LARGE SCALE GENOMIC DNA]</scope>
</reference>
<evidence type="ECO:0000256" key="3">
    <source>
        <dbReference type="ARBA" id="ARBA00022833"/>
    </source>
</evidence>
<dbReference type="GO" id="GO:0003677">
    <property type="term" value="F:DNA binding"/>
    <property type="evidence" value="ECO:0007669"/>
    <property type="project" value="UniProtKB-KW"/>
</dbReference>
<feature type="zinc finger region" description="C3H1-type" evidence="5">
    <location>
        <begin position="179"/>
        <end position="201"/>
    </location>
</feature>
<dbReference type="SUPFAM" id="SSF90229">
    <property type="entry name" value="CCCH zinc finger"/>
    <property type="match status" value="2"/>
</dbReference>
<feature type="compositionally biased region" description="Basic and acidic residues" evidence="7">
    <location>
        <begin position="106"/>
        <end position="119"/>
    </location>
</feature>
<feature type="region of interest" description="Disordered" evidence="7">
    <location>
        <begin position="225"/>
        <end position="262"/>
    </location>
</feature>
<feature type="compositionally biased region" description="Basic and acidic residues" evidence="7">
    <location>
        <begin position="47"/>
        <end position="82"/>
    </location>
</feature>
<keyword evidence="1 5" id="KW-0479">Metal-binding</keyword>
<keyword evidence="6" id="KW-0175">Coiled coil</keyword>
<feature type="zinc finger region" description="C3H1-type" evidence="5">
    <location>
        <begin position="147"/>
        <end position="175"/>
    </location>
</feature>
<feature type="coiled-coil region" evidence="6">
    <location>
        <begin position="278"/>
        <end position="331"/>
    </location>
</feature>
<dbReference type="KEGG" id="eus:EUTSA_v10009455mg"/>
<evidence type="ECO:0000313" key="9">
    <source>
        <dbReference type="EMBL" id="ESQ33914.1"/>
    </source>
</evidence>
<dbReference type="Pfam" id="PF00642">
    <property type="entry name" value="zf-CCCH"/>
    <property type="match status" value="1"/>
</dbReference>
<dbReference type="InterPro" id="IPR050974">
    <property type="entry name" value="Plant_ZF_CCCH"/>
</dbReference>
<evidence type="ECO:0000256" key="6">
    <source>
        <dbReference type="SAM" id="Coils"/>
    </source>
</evidence>
<feature type="compositionally biased region" description="Basic and acidic residues" evidence="7">
    <location>
        <begin position="225"/>
        <end position="245"/>
    </location>
</feature>
<evidence type="ECO:0000259" key="8">
    <source>
        <dbReference type="PROSITE" id="PS50103"/>
    </source>
</evidence>
<feature type="domain" description="C3H1-type" evidence="8">
    <location>
        <begin position="179"/>
        <end position="201"/>
    </location>
</feature>
<evidence type="ECO:0000313" key="10">
    <source>
        <dbReference type="Proteomes" id="UP000030689"/>
    </source>
</evidence>
<evidence type="ECO:0000256" key="4">
    <source>
        <dbReference type="ARBA" id="ARBA00023125"/>
    </source>
</evidence>